<dbReference type="PANTHER" id="PTHR43133">
    <property type="entry name" value="RNA POLYMERASE ECF-TYPE SIGMA FACTO"/>
    <property type="match status" value="1"/>
</dbReference>
<protein>
    <submittedName>
        <fullName evidence="8">RNA polymerase sigma-70 factor (ECF subfamily)</fullName>
    </submittedName>
</protein>
<evidence type="ECO:0000256" key="2">
    <source>
        <dbReference type="ARBA" id="ARBA00023015"/>
    </source>
</evidence>
<gene>
    <name evidence="8" type="ORF">HNP82_002324</name>
</gene>
<evidence type="ECO:0000313" key="9">
    <source>
        <dbReference type="Proteomes" id="UP000543642"/>
    </source>
</evidence>
<feature type="domain" description="RNA polymerase sigma-70 region 2" evidence="6">
    <location>
        <begin position="16"/>
        <end position="82"/>
    </location>
</feature>
<evidence type="ECO:0000256" key="1">
    <source>
        <dbReference type="ARBA" id="ARBA00010641"/>
    </source>
</evidence>
<keyword evidence="4" id="KW-0238">DNA-binding</keyword>
<name>A0A7W8HBG2_9FIRM</name>
<evidence type="ECO:0000313" key="8">
    <source>
        <dbReference type="EMBL" id="MBB5265185.1"/>
    </source>
</evidence>
<dbReference type="InterPro" id="IPR013325">
    <property type="entry name" value="RNA_pol_sigma_r2"/>
</dbReference>
<dbReference type="InterPro" id="IPR039425">
    <property type="entry name" value="RNA_pol_sigma-70-like"/>
</dbReference>
<dbReference type="GO" id="GO:0006352">
    <property type="term" value="P:DNA-templated transcription initiation"/>
    <property type="evidence" value="ECO:0007669"/>
    <property type="project" value="InterPro"/>
</dbReference>
<dbReference type="PANTHER" id="PTHR43133:SF8">
    <property type="entry name" value="RNA POLYMERASE SIGMA FACTOR HI_1459-RELATED"/>
    <property type="match status" value="1"/>
</dbReference>
<dbReference type="InterPro" id="IPR013324">
    <property type="entry name" value="RNA_pol_sigma_r3/r4-like"/>
</dbReference>
<evidence type="ECO:0000256" key="4">
    <source>
        <dbReference type="ARBA" id="ARBA00023125"/>
    </source>
</evidence>
<evidence type="ECO:0000256" key="3">
    <source>
        <dbReference type="ARBA" id="ARBA00023082"/>
    </source>
</evidence>
<accession>A0A7W8HBG2</accession>
<keyword evidence="9" id="KW-1185">Reference proteome</keyword>
<dbReference type="InterPro" id="IPR007627">
    <property type="entry name" value="RNA_pol_sigma70_r2"/>
</dbReference>
<evidence type="ECO:0000259" key="6">
    <source>
        <dbReference type="Pfam" id="PF04542"/>
    </source>
</evidence>
<dbReference type="InterPro" id="IPR014284">
    <property type="entry name" value="RNA_pol_sigma-70_dom"/>
</dbReference>
<dbReference type="SUPFAM" id="SSF88659">
    <property type="entry name" value="Sigma3 and sigma4 domains of RNA polymerase sigma factors"/>
    <property type="match status" value="1"/>
</dbReference>
<keyword evidence="2" id="KW-0805">Transcription regulation</keyword>
<sequence length="175" mass="21505">MSEEELIKQWFEAFTEKYMRQIEQTVYHRVRNQAWVEDVIQDVYYRVWRYRKKMRLMERKPVEIYLRNIIRSAISDFYKNKDSQLILNSDILSFHSKTCGGAYTQPEHHIILQEYLKILEELSRQEKDILVMRILYNMGYKEIGAMYHIKETAARKRYERAIRKIRKKVKEIFPT</sequence>
<dbReference type="Proteomes" id="UP000543642">
    <property type="component" value="Unassembled WGS sequence"/>
</dbReference>
<dbReference type="NCBIfam" id="TIGR02937">
    <property type="entry name" value="sigma70-ECF"/>
    <property type="match status" value="1"/>
</dbReference>
<evidence type="ECO:0000259" key="7">
    <source>
        <dbReference type="Pfam" id="PF04545"/>
    </source>
</evidence>
<dbReference type="GO" id="GO:0003677">
    <property type="term" value="F:DNA binding"/>
    <property type="evidence" value="ECO:0007669"/>
    <property type="project" value="UniProtKB-KW"/>
</dbReference>
<comment type="caution">
    <text evidence="8">The sequence shown here is derived from an EMBL/GenBank/DDBJ whole genome shotgun (WGS) entry which is preliminary data.</text>
</comment>
<dbReference type="InterPro" id="IPR007630">
    <property type="entry name" value="RNA_pol_sigma70_r4"/>
</dbReference>
<dbReference type="InterPro" id="IPR036388">
    <property type="entry name" value="WH-like_DNA-bd_sf"/>
</dbReference>
<dbReference type="Gene3D" id="1.10.1740.10">
    <property type="match status" value="1"/>
</dbReference>
<organism evidence="8 9">
    <name type="scientific">Catenibacillus scindens</name>
    <dbReference type="NCBI Taxonomy" id="673271"/>
    <lineage>
        <taxon>Bacteria</taxon>
        <taxon>Bacillati</taxon>
        <taxon>Bacillota</taxon>
        <taxon>Clostridia</taxon>
        <taxon>Lachnospirales</taxon>
        <taxon>Lachnospiraceae</taxon>
        <taxon>Catenibacillus</taxon>
    </lineage>
</organism>
<evidence type="ECO:0000256" key="5">
    <source>
        <dbReference type="ARBA" id="ARBA00023163"/>
    </source>
</evidence>
<dbReference type="Pfam" id="PF04545">
    <property type="entry name" value="Sigma70_r4"/>
    <property type="match status" value="1"/>
</dbReference>
<dbReference type="Gene3D" id="1.10.10.10">
    <property type="entry name" value="Winged helix-like DNA-binding domain superfamily/Winged helix DNA-binding domain"/>
    <property type="match status" value="1"/>
</dbReference>
<keyword evidence="3" id="KW-0731">Sigma factor</keyword>
<dbReference type="EMBL" id="JACHFW010000009">
    <property type="protein sequence ID" value="MBB5265185.1"/>
    <property type="molecule type" value="Genomic_DNA"/>
</dbReference>
<dbReference type="GO" id="GO:0016987">
    <property type="term" value="F:sigma factor activity"/>
    <property type="evidence" value="ECO:0007669"/>
    <property type="project" value="UniProtKB-KW"/>
</dbReference>
<proteinExistence type="inferred from homology"/>
<feature type="domain" description="RNA polymerase sigma-70 region 4" evidence="7">
    <location>
        <begin position="119"/>
        <end position="167"/>
    </location>
</feature>
<keyword evidence="5" id="KW-0804">Transcription</keyword>
<dbReference type="Pfam" id="PF04542">
    <property type="entry name" value="Sigma70_r2"/>
    <property type="match status" value="1"/>
</dbReference>
<comment type="similarity">
    <text evidence="1">Belongs to the sigma-70 factor family. ECF subfamily.</text>
</comment>
<dbReference type="SUPFAM" id="SSF88946">
    <property type="entry name" value="Sigma2 domain of RNA polymerase sigma factors"/>
    <property type="match status" value="1"/>
</dbReference>
<dbReference type="AlphaFoldDB" id="A0A7W8HBG2"/>
<reference evidence="8 9" key="1">
    <citation type="submission" date="2020-08" db="EMBL/GenBank/DDBJ databases">
        <title>Genomic Encyclopedia of Type Strains, Phase IV (KMG-IV): sequencing the most valuable type-strain genomes for metagenomic binning, comparative biology and taxonomic classification.</title>
        <authorList>
            <person name="Goeker M."/>
        </authorList>
    </citation>
    <scope>NUCLEOTIDE SEQUENCE [LARGE SCALE GENOMIC DNA]</scope>
    <source>
        <strain evidence="8 9">DSM 106146</strain>
    </source>
</reference>
<dbReference type="RefSeq" id="WP_183774838.1">
    <property type="nucleotide sequence ID" value="NZ_CAWVEG010000133.1"/>
</dbReference>